<dbReference type="EMBL" id="KN832877">
    <property type="protein sequence ID" value="KIN00726.1"/>
    <property type="molecule type" value="Genomic_DNA"/>
</dbReference>
<dbReference type="FunCoup" id="A0A0C3GXE6">
    <property type="interactions" value="666"/>
</dbReference>
<evidence type="ECO:0000313" key="1">
    <source>
        <dbReference type="EMBL" id="KIN00726.1"/>
    </source>
</evidence>
<gene>
    <name evidence="1" type="ORF">OIDMADRAFT_165371</name>
</gene>
<dbReference type="OrthoDB" id="5386330at2759"/>
<dbReference type="HOGENOM" id="CLU_024934_8_0_1"/>
<dbReference type="InterPro" id="IPR021858">
    <property type="entry name" value="Fun_TF"/>
</dbReference>
<sequence length="472" mass="53343">MADAQSTASSILEPPQLLKYVPAHRILICKVCQYALQPLAISRHLKDYHQIRRGARRPFMRYVASFDLQEPENIGIPAALENPVPFLPVVNGFACCIPTCGYVSMSAKLMTTHGNSQHQATNQTGRWRRVKLQTFFRGKHLRYFEVSPPDFQHERTEIQKCSEGIQRATLDRLDLALLHHFKTSTCFSLSIDPSIQKIWETAVPEMASANLYLMQGLLACSALHLASIQPSIQQELTTRAGSYQALALPLFRSAISCVDDHNCHAIYAFSRLLVIFAFASQPKADSFLLTGMVAENDVSSCLHLIRGGCSLLFSVKPVIESGPLRRLIPPGEEHTDISAYQEDPRLSSLAFLSTLEPDEAWQGKASVIYLDAFMELRTAFRRTYIRGPSLTVWDVVHHWPAQISDEFVTLLGNEHPGSLVLVAHYCILLKQLETYWYMNGYAARLLSQIYIRIGQKWQSWIRWPLQDVGLDQ</sequence>
<dbReference type="AlphaFoldDB" id="A0A0C3GXE6"/>
<reference evidence="1 2" key="1">
    <citation type="submission" date="2014-04" db="EMBL/GenBank/DDBJ databases">
        <authorList>
            <consortium name="DOE Joint Genome Institute"/>
            <person name="Kuo A."/>
            <person name="Martino E."/>
            <person name="Perotto S."/>
            <person name="Kohler A."/>
            <person name="Nagy L.G."/>
            <person name="Floudas D."/>
            <person name="Copeland A."/>
            <person name="Barry K.W."/>
            <person name="Cichocki N."/>
            <person name="Veneault-Fourrey C."/>
            <person name="LaButti K."/>
            <person name="Lindquist E.A."/>
            <person name="Lipzen A."/>
            <person name="Lundell T."/>
            <person name="Morin E."/>
            <person name="Murat C."/>
            <person name="Sun H."/>
            <person name="Tunlid A."/>
            <person name="Henrissat B."/>
            <person name="Grigoriev I.V."/>
            <person name="Hibbett D.S."/>
            <person name="Martin F."/>
            <person name="Nordberg H.P."/>
            <person name="Cantor M.N."/>
            <person name="Hua S.X."/>
        </authorList>
    </citation>
    <scope>NUCLEOTIDE SEQUENCE [LARGE SCALE GENOMIC DNA]</scope>
    <source>
        <strain evidence="1 2">Zn</strain>
    </source>
</reference>
<accession>A0A0C3GXE6</accession>
<protein>
    <recommendedName>
        <fullName evidence="3">C2H2-type domain-containing protein</fullName>
    </recommendedName>
</protein>
<keyword evidence="2" id="KW-1185">Reference proteome</keyword>
<dbReference type="Pfam" id="PF11951">
    <property type="entry name" value="Fungal_trans_2"/>
    <property type="match status" value="1"/>
</dbReference>
<dbReference type="InterPro" id="IPR053157">
    <property type="entry name" value="Sterol_Uptake_Regulator"/>
</dbReference>
<proteinExistence type="predicted"/>
<organism evidence="1 2">
    <name type="scientific">Oidiodendron maius (strain Zn)</name>
    <dbReference type="NCBI Taxonomy" id="913774"/>
    <lineage>
        <taxon>Eukaryota</taxon>
        <taxon>Fungi</taxon>
        <taxon>Dikarya</taxon>
        <taxon>Ascomycota</taxon>
        <taxon>Pezizomycotina</taxon>
        <taxon>Leotiomycetes</taxon>
        <taxon>Leotiomycetes incertae sedis</taxon>
        <taxon>Myxotrichaceae</taxon>
        <taxon>Oidiodendron</taxon>
    </lineage>
</organism>
<dbReference type="GO" id="GO:0001228">
    <property type="term" value="F:DNA-binding transcription activator activity, RNA polymerase II-specific"/>
    <property type="evidence" value="ECO:0007669"/>
    <property type="project" value="TreeGrafter"/>
</dbReference>
<evidence type="ECO:0000313" key="2">
    <source>
        <dbReference type="Proteomes" id="UP000054321"/>
    </source>
</evidence>
<dbReference type="PANTHER" id="PTHR47784:SF5">
    <property type="entry name" value="STEROL UPTAKE CONTROL PROTEIN 2"/>
    <property type="match status" value="1"/>
</dbReference>
<dbReference type="InterPro" id="IPR022698">
    <property type="entry name" value="OrsD"/>
</dbReference>
<dbReference type="InParanoid" id="A0A0C3GXE6"/>
<name>A0A0C3GXE6_OIDMZ</name>
<dbReference type="Pfam" id="PF12013">
    <property type="entry name" value="OrsD"/>
    <property type="match status" value="1"/>
</dbReference>
<dbReference type="PANTHER" id="PTHR47784">
    <property type="entry name" value="STEROL UPTAKE CONTROL PROTEIN 2"/>
    <property type="match status" value="1"/>
</dbReference>
<dbReference type="Proteomes" id="UP000054321">
    <property type="component" value="Unassembled WGS sequence"/>
</dbReference>
<evidence type="ECO:0008006" key="3">
    <source>
        <dbReference type="Google" id="ProtNLM"/>
    </source>
</evidence>
<reference evidence="2" key="2">
    <citation type="submission" date="2015-01" db="EMBL/GenBank/DDBJ databases">
        <title>Evolutionary Origins and Diversification of the Mycorrhizal Mutualists.</title>
        <authorList>
            <consortium name="DOE Joint Genome Institute"/>
            <consortium name="Mycorrhizal Genomics Consortium"/>
            <person name="Kohler A."/>
            <person name="Kuo A."/>
            <person name="Nagy L.G."/>
            <person name="Floudas D."/>
            <person name="Copeland A."/>
            <person name="Barry K.W."/>
            <person name="Cichocki N."/>
            <person name="Veneault-Fourrey C."/>
            <person name="LaButti K."/>
            <person name="Lindquist E.A."/>
            <person name="Lipzen A."/>
            <person name="Lundell T."/>
            <person name="Morin E."/>
            <person name="Murat C."/>
            <person name="Riley R."/>
            <person name="Ohm R."/>
            <person name="Sun H."/>
            <person name="Tunlid A."/>
            <person name="Henrissat B."/>
            <person name="Grigoriev I.V."/>
            <person name="Hibbett D.S."/>
            <person name="Martin F."/>
        </authorList>
    </citation>
    <scope>NUCLEOTIDE SEQUENCE [LARGE SCALE GENOMIC DNA]</scope>
    <source>
        <strain evidence="2">Zn</strain>
    </source>
</reference>